<comment type="caution">
    <text evidence="2">The sequence shown here is derived from an EMBL/GenBank/DDBJ whole genome shotgun (WGS) entry which is preliminary data.</text>
</comment>
<evidence type="ECO:0000313" key="3">
    <source>
        <dbReference type="Proteomes" id="UP001428341"/>
    </source>
</evidence>
<dbReference type="AlphaFoldDB" id="A0AAP0M5P7"/>
<reference evidence="2 3" key="1">
    <citation type="submission" date="2024-05" db="EMBL/GenBank/DDBJ databases">
        <title>Haplotype-resolved chromosome-level genome assembly of Huyou (Citrus changshanensis).</title>
        <authorList>
            <person name="Miao C."/>
            <person name="Chen W."/>
            <person name="Wu Y."/>
            <person name="Wang L."/>
            <person name="Zhao S."/>
            <person name="Grierson D."/>
            <person name="Xu C."/>
            <person name="Chen K."/>
        </authorList>
    </citation>
    <scope>NUCLEOTIDE SEQUENCE [LARGE SCALE GENOMIC DNA]</scope>
    <source>
        <strain evidence="2">01-14</strain>
        <tissue evidence="2">Leaf</tissue>
    </source>
</reference>
<protein>
    <submittedName>
        <fullName evidence="2">Uncharacterized protein</fullName>
    </submittedName>
</protein>
<feature type="compositionally biased region" description="Polar residues" evidence="1">
    <location>
        <begin position="59"/>
        <end position="76"/>
    </location>
</feature>
<evidence type="ECO:0000256" key="1">
    <source>
        <dbReference type="SAM" id="MobiDB-lite"/>
    </source>
</evidence>
<feature type="region of interest" description="Disordered" evidence="1">
    <location>
        <begin position="1"/>
        <end position="76"/>
    </location>
</feature>
<name>A0AAP0M5P7_9ROSI</name>
<accession>A0AAP0M5P7</accession>
<feature type="compositionally biased region" description="Polar residues" evidence="1">
    <location>
        <begin position="1"/>
        <end position="13"/>
    </location>
</feature>
<evidence type="ECO:0000313" key="2">
    <source>
        <dbReference type="EMBL" id="KAK9199261.1"/>
    </source>
</evidence>
<feature type="compositionally biased region" description="Basic and acidic residues" evidence="1">
    <location>
        <begin position="42"/>
        <end position="53"/>
    </location>
</feature>
<dbReference type="EMBL" id="JBCGBO010000005">
    <property type="protein sequence ID" value="KAK9199261.1"/>
    <property type="molecule type" value="Genomic_DNA"/>
</dbReference>
<gene>
    <name evidence="2" type="ORF">WN944_014449</name>
</gene>
<sequence length="76" mass="8487">MESQNYAFQSVGTVDQKGRDNSSMNNDADKPSFVELGGVDDPQIRRKDLHEVHSGPNPIGNSTPQRQWLPTSHRNP</sequence>
<keyword evidence="3" id="KW-1185">Reference proteome</keyword>
<proteinExistence type="predicted"/>
<organism evidence="2 3">
    <name type="scientific">Citrus x changshan-huyou</name>
    <dbReference type="NCBI Taxonomy" id="2935761"/>
    <lineage>
        <taxon>Eukaryota</taxon>
        <taxon>Viridiplantae</taxon>
        <taxon>Streptophyta</taxon>
        <taxon>Embryophyta</taxon>
        <taxon>Tracheophyta</taxon>
        <taxon>Spermatophyta</taxon>
        <taxon>Magnoliopsida</taxon>
        <taxon>eudicotyledons</taxon>
        <taxon>Gunneridae</taxon>
        <taxon>Pentapetalae</taxon>
        <taxon>rosids</taxon>
        <taxon>malvids</taxon>
        <taxon>Sapindales</taxon>
        <taxon>Rutaceae</taxon>
        <taxon>Aurantioideae</taxon>
        <taxon>Citrus</taxon>
    </lineage>
</organism>
<dbReference type="Proteomes" id="UP001428341">
    <property type="component" value="Unassembled WGS sequence"/>
</dbReference>